<organism evidence="4 5">
    <name type="scientific">Agromyces albus</name>
    <dbReference type="NCBI Taxonomy" id="205332"/>
    <lineage>
        <taxon>Bacteria</taxon>
        <taxon>Bacillati</taxon>
        <taxon>Actinomycetota</taxon>
        <taxon>Actinomycetes</taxon>
        <taxon>Micrococcales</taxon>
        <taxon>Microbacteriaceae</taxon>
        <taxon>Agromyces</taxon>
    </lineage>
</organism>
<evidence type="ECO:0000313" key="4">
    <source>
        <dbReference type="EMBL" id="RXZ72885.1"/>
    </source>
</evidence>
<dbReference type="PANTHER" id="PTHR37299:SF1">
    <property type="entry name" value="STAGE 0 SPORULATION PROTEIN A HOMOLOG"/>
    <property type="match status" value="1"/>
</dbReference>
<dbReference type="EMBL" id="SDPN01000002">
    <property type="protein sequence ID" value="RXZ72885.1"/>
    <property type="molecule type" value="Genomic_DNA"/>
</dbReference>
<dbReference type="GO" id="GO:0003677">
    <property type="term" value="F:DNA binding"/>
    <property type="evidence" value="ECO:0007669"/>
    <property type="project" value="InterPro"/>
</dbReference>
<feature type="domain" description="HTH LytTR-type" evidence="3">
    <location>
        <begin position="150"/>
        <end position="252"/>
    </location>
</feature>
<dbReference type="AlphaFoldDB" id="A0A4Q2L3X7"/>
<protein>
    <submittedName>
        <fullName evidence="4">Response regulator transcription factor</fullName>
    </submittedName>
</protein>
<dbReference type="OrthoDB" id="236568at2"/>
<comment type="caution">
    <text evidence="4">The sequence shown here is derived from an EMBL/GenBank/DDBJ whole genome shotgun (WGS) entry which is preliminary data.</text>
</comment>
<dbReference type="Gene3D" id="2.40.50.1020">
    <property type="entry name" value="LytTr DNA-binding domain"/>
    <property type="match status" value="1"/>
</dbReference>
<sequence length="258" mass="28404">MTAADESGADPGASAATIDVLIADDERPVLDELEQLLRRDARIGGIWRASSGSEAIRLLAEHQVDAAFLDIHMPGLSGFDLARAMSRFTQPPAIVFVTADEAGAVEAFDFAAVDFILKPIRRERLHRAIGRIIAGRETPEQPETIPDESIPVRVGHITRVVHRNDVRWVQAEGDYSRLVTETGSHLIRESISDLELRWAEAGFIRVHRSYLVDRNAISTIRLTGTHPSVSVGSEEIPVSRRSIAAVREAILQPREGRA</sequence>
<evidence type="ECO:0000256" key="1">
    <source>
        <dbReference type="PROSITE-ProRule" id="PRU00169"/>
    </source>
</evidence>
<name>A0A4Q2L3X7_9MICO</name>
<reference evidence="4 5" key="1">
    <citation type="submission" date="2019-01" db="EMBL/GenBank/DDBJ databases">
        <title>Agromyces.</title>
        <authorList>
            <person name="Li J."/>
        </authorList>
    </citation>
    <scope>NUCLEOTIDE SEQUENCE [LARGE SCALE GENOMIC DNA]</scope>
    <source>
        <strain evidence="4 5">DSM 15934</strain>
    </source>
</reference>
<dbReference type="InterPro" id="IPR011006">
    <property type="entry name" value="CheY-like_superfamily"/>
</dbReference>
<dbReference type="Gene3D" id="3.40.50.2300">
    <property type="match status" value="1"/>
</dbReference>
<dbReference type="PROSITE" id="PS50930">
    <property type="entry name" value="HTH_LYTTR"/>
    <property type="match status" value="1"/>
</dbReference>
<dbReference type="InterPro" id="IPR007492">
    <property type="entry name" value="LytTR_DNA-bd_dom"/>
</dbReference>
<feature type="modified residue" description="4-aspartylphosphate" evidence="1">
    <location>
        <position position="70"/>
    </location>
</feature>
<dbReference type="Proteomes" id="UP000293865">
    <property type="component" value="Unassembled WGS sequence"/>
</dbReference>
<dbReference type="InterPro" id="IPR001789">
    <property type="entry name" value="Sig_transdc_resp-reg_receiver"/>
</dbReference>
<keyword evidence="1" id="KW-0597">Phosphoprotein</keyword>
<dbReference type="InterPro" id="IPR046947">
    <property type="entry name" value="LytR-like"/>
</dbReference>
<dbReference type="Pfam" id="PF00072">
    <property type="entry name" value="Response_reg"/>
    <property type="match status" value="1"/>
</dbReference>
<dbReference type="SMART" id="SM00850">
    <property type="entry name" value="LytTR"/>
    <property type="match status" value="1"/>
</dbReference>
<dbReference type="SUPFAM" id="SSF52172">
    <property type="entry name" value="CheY-like"/>
    <property type="match status" value="1"/>
</dbReference>
<dbReference type="GO" id="GO:0000156">
    <property type="term" value="F:phosphorelay response regulator activity"/>
    <property type="evidence" value="ECO:0007669"/>
    <property type="project" value="InterPro"/>
</dbReference>
<feature type="domain" description="Response regulatory" evidence="2">
    <location>
        <begin position="19"/>
        <end position="133"/>
    </location>
</feature>
<keyword evidence="5" id="KW-1185">Reference proteome</keyword>
<dbReference type="PANTHER" id="PTHR37299">
    <property type="entry name" value="TRANSCRIPTIONAL REGULATOR-RELATED"/>
    <property type="match status" value="1"/>
</dbReference>
<dbReference type="SMART" id="SM00448">
    <property type="entry name" value="REC"/>
    <property type="match status" value="1"/>
</dbReference>
<proteinExistence type="predicted"/>
<dbReference type="RefSeq" id="WP_129519072.1">
    <property type="nucleotide sequence ID" value="NZ_SDPN01000002.1"/>
</dbReference>
<dbReference type="PROSITE" id="PS50110">
    <property type="entry name" value="RESPONSE_REGULATORY"/>
    <property type="match status" value="1"/>
</dbReference>
<evidence type="ECO:0000313" key="5">
    <source>
        <dbReference type="Proteomes" id="UP000293865"/>
    </source>
</evidence>
<accession>A0A4Q2L3X7</accession>
<evidence type="ECO:0000259" key="3">
    <source>
        <dbReference type="PROSITE" id="PS50930"/>
    </source>
</evidence>
<evidence type="ECO:0000259" key="2">
    <source>
        <dbReference type="PROSITE" id="PS50110"/>
    </source>
</evidence>
<gene>
    <name evidence="4" type="ORF">ESP51_01240</name>
</gene>
<dbReference type="Pfam" id="PF04397">
    <property type="entry name" value="LytTR"/>
    <property type="match status" value="1"/>
</dbReference>